<dbReference type="CDD" id="cd09111">
    <property type="entry name" value="PLDc_ymdC_like_1"/>
    <property type="match status" value="1"/>
</dbReference>
<dbReference type="EMBL" id="CAJZAH010000001">
    <property type="protein sequence ID" value="CAG9165901.1"/>
    <property type="molecule type" value="Genomic_DNA"/>
</dbReference>
<dbReference type="Proteomes" id="UP000721236">
    <property type="component" value="Unassembled WGS sequence"/>
</dbReference>
<feature type="domain" description="PLD phosphodiesterase" evidence="2">
    <location>
        <begin position="197"/>
        <end position="224"/>
    </location>
</feature>
<dbReference type="PROSITE" id="PS50035">
    <property type="entry name" value="PLD"/>
    <property type="match status" value="2"/>
</dbReference>
<evidence type="ECO:0000256" key="1">
    <source>
        <dbReference type="SAM" id="MobiDB-lite"/>
    </source>
</evidence>
<name>A0ABN7Y0D9_9BURK</name>
<dbReference type="InterPro" id="IPR001736">
    <property type="entry name" value="PLipase_D/transphosphatidylase"/>
</dbReference>
<dbReference type="PANTHER" id="PTHR21248">
    <property type="entry name" value="CARDIOLIPIN SYNTHASE"/>
    <property type="match status" value="1"/>
</dbReference>
<organism evidence="3 4">
    <name type="scientific">Cupriavidus respiraculi</name>
    <dbReference type="NCBI Taxonomy" id="195930"/>
    <lineage>
        <taxon>Bacteria</taxon>
        <taxon>Pseudomonadati</taxon>
        <taxon>Pseudomonadota</taxon>
        <taxon>Betaproteobacteria</taxon>
        <taxon>Burkholderiales</taxon>
        <taxon>Burkholderiaceae</taxon>
        <taxon>Cupriavidus</taxon>
    </lineage>
</organism>
<keyword evidence="3" id="KW-0808">Transferase</keyword>
<dbReference type="GO" id="GO:0016740">
    <property type="term" value="F:transferase activity"/>
    <property type="evidence" value="ECO:0007669"/>
    <property type="project" value="UniProtKB-KW"/>
</dbReference>
<dbReference type="Gene3D" id="3.30.870.10">
    <property type="entry name" value="Endonuclease Chain A"/>
    <property type="match status" value="2"/>
</dbReference>
<proteinExistence type="predicted"/>
<sequence>MARRPWHHGATGRVPFRAQIAPAAMPTALVRLAARLRALGLPAFAVLLMAGCALPPLGERTVSHALTPAESRDTDLGRALATELEAHPGQSGIHSLSDAREAFAARMHAAHLAQRTLDVQYYIWRNDLTGTLLLEALHEAADRGVRVRLLLDDNGISGMDDILAALDAHPDIEVRLFNPFVIRSPKYLGFLTEFRRLNRRMHNKSFTADAQMTIVGGRNVGDEYFGATDGVLFSDLDVLAVGPIAADVEQDFDRYWSSASAYPVDRIVLPVSEERLQELSNKAASVERDPAAAAYMAAVRDMPAVRKLLAGDLSFEWAPTRIVSDDPGKVLGVAPKSSLIGAQLQEIVGIPTRELDLVSPYFVPTAAGTQAFGDLARSGVAVRVLTNAAEATDVKAVHAGYAKWRHELLESGVQLFELRRAIADGGAATDGKRPQKEERAGPFGSSGSSLHAKTFAVDARRVFVGSLNFDPRSANLNTELGFVIESPVLAARIESAFLTRIPQNAYEVRLSESGKLYWLERRGTEVIRHDTEPNLGWLARFGIWFLSLLPIDGFL</sequence>
<evidence type="ECO:0000313" key="3">
    <source>
        <dbReference type="EMBL" id="CAG9165901.1"/>
    </source>
</evidence>
<dbReference type="EC" id="2.7.8.-" evidence="3"/>
<feature type="compositionally biased region" description="Basic and acidic residues" evidence="1">
    <location>
        <begin position="430"/>
        <end position="440"/>
    </location>
</feature>
<reference evidence="3 4" key="1">
    <citation type="submission" date="2021-08" db="EMBL/GenBank/DDBJ databases">
        <authorList>
            <person name="Peeters C."/>
        </authorList>
    </citation>
    <scope>NUCLEOTIDE SEQUENCE [LARGE SCALE GENOMIC DNA]</scope>
    <source>
        <strain evidence="3 4">LMG 21510</strain>
    </source>
</reference>
<accession>A0ABN7Y0D9</accession>
<feature type="region of interest" description="Disordered" evidence="1">
    <location>
        <begin position="426"/>
        <end position="449"/>
    </location>
</feature>
<dbReference type="PANTHER" id="PTHR21248:SF12">
    <property type="entry name" value="CARDIOLIPIN SYNTHASE C"/>
    <property type="match status" value="1"/>
</dbReference>
<keyword evidence="4" id="KW-1185">Reference proteome</keyword>
<evidence type="ECO:0000259" key="2">
    <source>
        <dbReference type="PROSITE" id="PS50035"/>
    </source>
</evidence>
<feature type="domain" description="PLD phosphodiesterase" evidence="2">
    <location>
        <begin position="446"/>
        <end position="473"/>
    </location>
</feature>
<dbReference type="CDD" id="cd09113">
    <property type="entry name" value="PLDc_ymdC_like_2"/>
    <property type="match status" value="1"/>
</dbReference>
<dbReference type="SMART" id="SM00155">
    <property type="entry name" value="PLDc"/>
    <property type="match status" value="2"/>
</dbReference>
<evidence type="ECO:0000313" key="4">
    <source>
        <dbReference type="Proteomes" id="UP000721236"/>
    </source>
</evidence>
<dbReference type="SUPFAM" id="SSF56024">
    <property type="entry name" value="Phospholipase D/nuclease"/>
    <property type="match status" value="2"/>
</dbReference>
<dbReference type="InterPro" id="IPR025202">
    <property type="entry name" value="PLD-like_dom"/>
</dbReference>
<gene>
    <name evidence="3" type="primary">clsC_2</name>
    <name evidence="3" type="ORF">LMG21510_00237</name>
</gene>
<comment type="caution">
    <text evidence="3">The sequence shown here is derived from an EMBL/GenBank/DDBJ whole genome shotgun (WGS) entry which is preliminary data.</text>
</comment>
<dbReference type="Pfam" id="PF13091">
    <property type="entry name" value="PLDc_2"/>
    <property type="match status" value="2"/>
</dbReference>
<protein>
    <submittedName>
        <fullName evidence="3">Cardiolipin synthase C</fullName>
        <ecNumber evidence="3">2.7.8.-</ecNumber>
    </submittedName>
</protein>